<evidence type="ECO:0000313" key="2">
    <source>
        <dbReference type="EMBL" id="RSK37108.1"/>
    </source>
</evidence>
<proteinExistence type="predicted"/>
<evidence type="ECO:0000313" key="3">
    <source>
        <dbReference type="Proteomes" id="UP000280066"/>
    </source>
</evidence>
<feature type="domain" description="Putative zinc-finger" evidence="1">
    <location>
        <begin position="22"/>
        <end position="56"/>
    </location>
</feature>
<dbReference type="Pfam" id="PF13646">
    <property type="entry name" value="HEAT_2"/>
    <property type="match status" value="1"/>
</dbReference>
<dbReference type="EMBL" id="RWIS01000001">
    <property type="protein sequence ID" value="RSK37108.1"/>
    <property type="molecule type" value="Genomic_DNA"/>
</dbReference>
<comment type="caution">
    <text evidence="2">The sequence shown here is derived from an EMBL/GenBank/DDBJ whole genome shotgun (WGS) entry which is preliminary data.</text>
</comment>
<dbReference type="InterPro" id="IPR041916">
    <property type="entry name" value="Anti_sigma_zinc_sf"/>
</dbReference>
<organism evidence="2 3">
    <name type="scientific">Hymenobacter metallilatus</name>
    <dbReference type="NCBI Taxonomy" id="2493666"/>
    <lineage>
        <taxon>Bacteria</taxon>
        <taxon>Pseudomonadati</taxon>
        <taxon>Bacteroidota</taxon>
        <taxon>Cytophagia</taxon>
        <taxon>Cytophagales</taxon>
        <taxon>Hymenobacteraceae</taxon>
        <taxon>Hymenobacter</taxon>
    </lineage>
</organism>
<dbReference type="AlphaFoldDB" id="A0A428JSJ6"/>
<dbReference type="Gene3D" id="1.10.10.1320">
    <property type="entry name" value="Anti-sigma factor, zinc-finger domain"/>
    <property type="match status" value="1"/>
</dbReference>
<dbReference type="SUPFAM" id="SSF48371">
    <property type="entry name" value="ARM repeat"/>
    <property type="match status" value="1"/>
</dbReference>
<dbReference type="SMART" id="SM00567">
    <property type="entry name" value="EZ_HEAT"/>
    <property type="match status" value="2"/>
</dbReference>
<dbReference type="InterPro" id="IPR027383">
    <property type="entry name" value="Znf_put"/>
</dbReference>
<sequence length="294" mass="30943">MGFVPLMRMATFPATATELPECSTLRPLLPAFVEQELPTSDSAAVAAHLPRCPACQQQVQQLRTLLHALDDEPLLLPPPALHDALLAAIAHEKQHLPHSAPALAPAEAPATPQPGRVLPLWEASPAGAWLRVAASVALLAVGMVLGLLLRPSQPEVASQPAPDSGVAARLTAAIVQSAPASRRLSLVSAVPAQVQPGDPAVQVLITLLNADPNPNVRLAAAEALFQLRTDPRVGPALVQALPNQTDPNVQITLIELLISLRDKRAVAPLEQLARQPGVLPPVRQQAERGLGLLI</sequence>
<accession>A0A428JSJ6</accession>
<dbReference type="InterPro" id="IPR004155">
    <property type="entry name" value="PBS_lyase_HEAT"/>
</dbReference>
<evidence type="ECO:0000259" key="1">
    <source>
        <dbReference type="Pfam" id="PF13490"/>
    </source>
</evidence>
<dbReference type="InterPro" id="IPR011989">
    <property type="entry name" value="ARM-like"/>
</dbReference>
<dbReference type="Gene3D" id="1.25.10.10">
    <property type="entry name" value="Leucine-rich Repeat Variant"/>
    <property type="match status" value="1"/>
</dbReference>
<keyword evidence="3" id="KW-1185">Reference proteome</keyword>
<reference evidence="2 3" key="1">
    <citation type="submission" date="2018-12" db="EMBL/GenBank/DDBJ databases">
        <authorList>
            <person name="Feng G."/>
            <person name="Zhu H."/>
        </authorList>
    </citation>
    <scope>NUCLEOTIDE SEQUENCE [LARGE SCALE GENOMIC DNA]</scope>
    <source>
        <strain evidence="2 3">9PBR-2</strain>
    </source>
</reference>
<dbReference type="InterPro" id="IPR016024">
    <property type="entry name" value="ARM-type_fold"/>
</dbReference>
<dbReference type="Proteomes" id="UP000280066">
    <property type="component" value="Unassembled WGS sequence"/>
</dbReference>
<dbReference type="OrthoDB" id="978644at2"/>
<gene>
    <name evidence="2" type="ORF">EI290_00120</name>
</gene>
<protein>
    <recommendedName>
        <fullName evidence="1">Putative zinc-finger domain-containing protein</fullName>
    </recommendedName>
</protein>
<name>A0A428JSJ6_9BACT</name>
<dbReference type="Pfam" id="PF13490">
    <property type="entry name" value="zf-HC2"/>
    <property type="match status" value="1"/>
</dbReference>